<evidence type="ECO:0000256" key="1">
    <source>
        <dbReference type="SAM" id="MobiDB-lite"/>
    </source>
</evidence>
<protein>
    <submittedName>
        <fullName evidence="3">Uncharacterized protein</fullName>
    </submittedName>
</protein>
<keyword evidence="4" id="KW-1185">Reference proteome</keyword>
<organism evidence="3 4">
    <name type="scientific">Blyttiomyces helicus</name>
    <dbReference type="NCBI Taxonomy" id="388810"/>
    <lineage>
        <taxon>Eukaryota</taxon>
        <taxon>Fungi</taxon>
        <taxon>Fungi incertae sedis</taxon>
        <taxon>Chytridiomycota</taxon>
        <taxon>Chytridiomycota incertae sedis</taxon>
        <taxon>Chytridiomycetes</taxon>
        <taxon>Chytridiomycetes incertae sedis</taxon>
        <taxon>Blyttiomyces</taxon>
    </lineage>
</organism>
<dbReference type="Proteomes" id="UP000269721">
    <property type="component" value="Unassembled WGS sequence"/>
</dbReference>
<gene>
    <name evidence="3" type="ORF">BDK51DRAFT_46244</name>
</gene>
<evidence type="ECO:0000313" key="3">
    <source>
        <dbReference type="EMBL" id="RKO89170.1"/>
    </source>
</evidence>
<sequence length="79" mass="8387">MHVFISLVVLVVSSWAAAGPIAVEEHMAESDAALDAVGELEVCLAPQLESHINHVQARGEEEGSEYSVIAHRPDSGNPL</sequence>
<name>A0A4P9WDY0_9FUNG</name>
<dbReference type="AlphaFoldDB" id="A0A4P9WDY0"/>
<proteinExistence type="predicted"/>
<evidence type="ECO:0000256" key="2">
    <source>
        <dbReference type="SAM" id="SignalP"/>
    </source>
</evidence>
<feature type="chain" id="PRO_5020797403" evidence="2">
    <location>
        <begin position="19"/>
        <end position="79"/>
    </location>
</feature>
<evidence type="ECO:0000313" key="4">
    <source>
        <dbReference type="Proteomes" id="UP000269721"/>
    </source>
</evidence>
<dbReference type="EMBL" id="KZ996242">
    <property type="protein sequence ID" value="RKO89170.1"/>
    <property type="molecule type" value="Genomic_DNA"/>
</dbReference>
<keyword evidence="2" id="KW-0732">Signal</keyword>
<feature type="region of interest" description="Disordered" evidence="1">
    <location>
        <begin position="59"/>
        <end position="79"/>
    </location>
</feature>
<accession>A0A4P9WDY0</accession>
<feature type="signal peptide" evidence="2">
    <location>
        <begin position="1"/>
        <end position="18"/>
    </location>
</feature>
<reference evidence="4" key="1">
    <citation type="journal article" date="2018" name="Nat. Microbiol.">
        <title>Leveraging single-cell genomics to expand the fungal tree of life.</title>
        <authorList>
            <person name="Ahrendt S.R."/>
            <person name="Quandt C.A."/>
            <person name="Ciobanu D."/>
            <person name="Clum A."/>
            <person name="Salamov A."/>
            <person name="Andreopoulos B."/>
            <person name="Cheng J.F."/>
            <person name="Woyke T."/>
            <person name="Pelin A."/>
            <person name="Henrissat B."/>
            <person name="Reynolds N.K."/>
            <person name="Benny G.L."/>
            <person name="Smith M.E."/>
            <person name="James T.Y."/>
            <person name="Grigoriev I.V."/>
        </authorList>
    </citation>
    <scope>NUCLEOTIDE SEQUENCE [LARGE SCALE GENOMIC DNA]</scope>
</reference>